<keyword evidence="7" id="KW-0862">Zinc</keyword>
<dbReference type="GO" id="GO:0005576">
    <property type="term" value="C:extracellular region"/>
    <property type="evidence" value="ECO:0007669"/>
    <property type="project" value="UniProtKB-SubCell"/>
</dbReference>
<dbReference type="Gene3D" id="3.40.630.10">
    <property type="entry name" value="Zn peptidases"/>
    <property type="match status" value="1"/>
</dbReference>
<dbReference type="PRINTS" id="PR00765">
    <property type="entry name" value="CRBOXYPTASEA"/>
</dbReference>
<dbReference type="Proteomes" id="UP000663131">
    <property type="component" value="Chromosome 7"/>
</dbReference>
<dbReference type="CDD" id="cd03860">
    <property type="entry name" value="M14_CP_A-B_like"/>
    <property type="match status" value="1"/>
</dbReference>
<dbReference type="GeneID" id="64576953"/>
<dbReference type="PANTHER" id="PTHR11705:SF147">
    <property type="entry name" value="INACTIVE METALLOCARBOXYPEPTIDASE ECM14"/>
    <property type="match status" value="1"/>
</dbReference>
<comment type="cofactor">
    <cofactor evidence="1">
        <name>Zn(2+)</name>
        <dbReference type="ChEBI" id="CHEBI:29105"/>
    </cofactor>
</comment>
<reference evidence="14" key="1">
    <citation type="submission" date="2020-10" db="EMBL/GenBank/DDBJ databases">
        <authorList>
            <person name="Palmer J.M."/>
        </authorList>
    </citation>
    <scope>NUCLEOTIDE SEQUENCE</scope>
    <source>
        <strain evidence="14">UCD 2041</strain>
    </source>
</reference>
<gene>
    <name evidence="14" type="ORF">BRETT_005030</name>
</gene>
<evidence type="ECO:0000256" key="3">
    <source>
        <dbReference type="ARBA" id="ARBA00005988"/>
    </source>
</evidence>
<evidence type="ECO:0000256" key="10">
    <source>
        <dbReference type="ARBA" id="ARBA00026187"/>
    </source>
</evidence>
<evidence type="ECO:0000256" key="12">
    <source>
        <dbReference type="PROSITE-ProRule" id="PRU01379"/>
    </source>
</evidence>
<evidence type="ECO:0000256" key="4">
    <source>
        <dbReference type="ARBA" id="ARBA00022525"/>
    </source>
</evidence>
<evidence type="ECO:0000256" key="9">
    <source>
        <dbReference type="ARBA" id="ARBA00025210"/>
    </source>
</evidence>
<dbReference type="Pfam" id="PF00246">
    <property type="entry name" value="Peptidase_M14"/>
    <property type="match status" value="1"/>
</dbReference>
<evidence type="ECO:0000256" key="2">
    <source>
        <dbReference type="ARBA" id="ARBA00004613"/>
    </source>
</evidence>
<evidence type="ECO:0000259" key="13">
    <source>
        <dbReference type="PROSITE" id="PS52035"/>
    </source>
</evidence>
<evidence type="ECO:0000256" key="11">
    <source>
        <dbReference type="ARBA" id="ARBA00026213"/>
    </source>
</evidence>
<evidence type="ECO:0000313" key="14">
    <source>
        <dbReference type="EMBL" id="QOU20374.1"/>
    </source>
</evidence>
<organism evidence="14 15">
    <name type="scientific">Dekkera bruxellensis</name>
    <name type="common">Brettanomyces custersii</name>
    <dbReference type="NCBI Taxonomy" id="5007"/>
    <lineage>
        <taxon>Eukaryota</taxon>
        <taxon>Fungi</taxon>
        <taxon>Dikarya</taxon>
        <taxon>Ascomycota</taxon>
        <taxon>Saccharomycotina</taxon>
        <taxon>Pichiomycetes</taxon>
        <taxon>Pichiales</taxon>
        <taxon>Pichiaceae</taxon>
        <taxon>Brettanomyces</taxon>
    </lineage>
</organism>
<dbReference type="AlphaFoldDB" id="A0A871R6I5"/>
<dbReference type="SMART" id="SM00631">
    <property type="entry name" value="Zn_pept"/>
    <property type="match status" value="1"/>
</dbReference>
<sequence length="537" mass="61204">MRFSRILVGSLIGVGAAIDMGGLLNKANNVKQAILARLERTSDKIVDGRLSLAWQSPLDELFAQLDSVGAVSADGHKYYTEMSSSEIENSPSKQLLESLPKLKDQFVVRFEKWEDGEVRRVVLETAKILGADIWATSNSGKSKFIDVKCDKLVVKKIVEEVGKRCKGARYSARLLIGDLPQAIFETLGESQADFDPKEEENMQATMKNAEKDSRELFRTQKDIFFKQFRHLDTIYSWFDMLTETYPDLLTVEWIGQTYEGRDIRALRISGHKSDNESIRTVVITGGIHAREWISISTVCYIVSGLLADYDAGNKKVRHYLEELDFLFLPVMNPDGYAYTWSTERLWRKNRQQTYHPRCFGIDIDHSFNFHFERGLDSPCSEDYSGQDAFESLESYAWDNYLNSTRHSHPIYAYIDLHSYAEEVLYPYAYSCTEMPRDEENLLELAYGLSQAIRLRSGVNYEVMSACEDRGADLLPEMGAGSALDYMYHNKAYSAFVLKLRDSGSRGFLLPSKFIVPVGREVYSAVKYFADFLTEPPA</sequence>
<dbReference type="OrthoDB" id="3626597at2759"/>
<dbReference type="PROSITE" id="PS52035">
    <property type="entry name" value="PEPTIDASE_M14"/>
    <property type="match status" value="1"/>
</dbReference>
<evidence type="ECO:0000256" key="5">
    <source>
        <dbReference type="ARBA" id="ARBA00022723"/>
    </source>
</evidence>
<keyword evidence="6" id="KW-0732">Signal</keyword>
<keyword evidence="4" id="KW-0964">Secreted</keyword>
<dbReference type="FunFam" id="3.40.630.10:FF:000060">
    <property type="entry name" value="Putative metallocarboxypeptidase ecm14"/>
    <property type="match status" value="1"/>
</dbReference>
<accession>A0A871R6I5</accession>
<dbReference type="PANTHER" id="PTHR11705">
    <property type="entry name" value="PROTEASE FAMILY M14 CARBOXYPEPTIDASE A,B"/>
    <property type="match status" value="1"/>
</dbReference>
<dbReference type="GO" id="GO:0008270">
    <property type="term" value="F:zinc ion binding"/>
    <property type="evidence" value="ECO:0007669"/>
    <property type="project" value="InterPro"/>
</dbReference>
<evidence type="ECO:0000256" key="7">
    <source>
        <dbReference type="ARBA" id="ARBA00022833"/>
    </source>
</evidence>
<dbReference type="PROSITE" id="PS00133">
    <property type="entry name" value="CARBOXYPEPT_ZN_2"/>
    <property type="match status" value="1"/>
</dbReference>
<comment type="caution">
    <text evidence="12">Lacks conserved residue(s) required for the propagation of feature annotation.</text>
</comment>
<reference evidence="14" key="2">
    <citation type="journal article" name="BMC Genomics">
        <title>New genome assemblies reveal patterns of domestication and adaptation across Brettanomyces (Dekkera) species.</title>
        <authorList>
            <person name="Roach M.J."/>
            <person name="Borneman A.R."/>
        </authorList>
    </citation>
    <scope>NUCLEOTIDE SEQUENCE</scope>
    <source>
        <strain evidence="14">UCD 2041</strain>
    </source>
</reference>
<evidence type="ECO:0000313" key="15">
    <source>
        <dbReference type="Proteomes" id="UP000663131"/>
    </source>
</evidence>
<keyword evidence="8" id="KW-1015">Disulfide bond</keyword>
<dbReference type="SUPFAM" id="SSF53187">
    <property type="entry name" value="Zn-dependent exopeptidases"/>
    <property type="match status" value="1"/>
</dbReference>
<dbReference type="RefSeq" id="XP_041136867.1">
    <property type="nucleotide sequence ID" value="XM_041283515.1"/>
</dbReference>
<dbReference type="GO" id="GO:0006508">
    <property type="term" value="P:proteolysis"/>
    <property type="evidence" value="ECO:0007669"/>
    <property type="project" value="InterPro"/>
</dbReference>
<comment type="function">
    <text evidence="9">Inactive carboxypeptidase that may play a role in cell wall organization and biogenesis.</text>
</comment>
<comment type="subcellular location">
    <subcellularLocation>
        <location evidence="2">Secreted</location>
    </subcellularLocation>
</comment>
<dbReference type="GO" id="GO:0004181">
    <property type="term" value="F:metallocarboxypeptidase activity"/>
    <property type="evidence" value="ECO:0007669"/>
    <property type="project" value="InterPro"/>
</dbReference>
<evidence type="ECO:0000256" key="1">
    <source>
        <dbReference type="ARBA" id="ARBA00001947"/>
    </source>
</evidence>
<name>A0A871R6I5_DEKBR</name>
<dbReference type="EMBL" id="CP063135">
    <property type="protein sequence ID" value="QOU20374.1"/>
    <property type="molecule type" value="Genomic_DNA"/>
</dbReference>
<evidence type="ECO:0000256" key="8">
    <source>
        <dbReference type="ARBA" id="ARBA00023157"/>
    </source>
</evidence>
<evidence type="ECO:0000256" key="6">
    <source>
        <dbReference type="ARBA" id="ARBA00022729"/>
    </source>
</evidence>
<dbReference type="InterPro" id="IPR057247">
    <property type="entry name" value="CARBOXYPEPT_ZN_2"/>
</dbReference>
<dbReference type="KEGG" id="bbrx:BRETT_005030"/>
<keyword evidence="5" id="KW-0479">Metal-binding</keyword>
<feature type="domain" description="Peptidase M14" evidence="13">
    <location>
        <begin position="227"/>
        <end position="532"/>
    </location>
</feature>
<protein>
    <recommendedName>
        <fullName evidence="10">Inactive metallocarboxypeptidase ECM14</fullName>
    </recommendedName>
    <alternativeName>
        <fullName evidence="11">Inactive metallocarboxypeptidase ecm14</fullName>
    </alternativeName>
</protein>
<dbReference type="InterPro" id="IPR000834">
    <property type="entry name" value="Peptidase_M14"/>
</dbReference>
<comment type="similarity">
    <text evidence="3 12">Belongs to the peptidase M14 family.</text>
</comment>
<proteinExistence type="inferred from homology"/>